<protein>
    <submittedName>
        <fullName evidence="1">Uncharacterized protein</fullName>
    </submittedName>
</protein>
<proteinExistence type="predicted"/>
<dbReference type="RefSeq" id="WP_354193000.1">
    <property type="nucleotide sequence ID" value="NZ_JBEPML010000002.1"/>
</dbReference>
<evidence type="ECO:0000313" key="1">
    <source>
        <dbReference type="EMBL" id="MET3790800.1"/>
    </source>
</evidence>
<gene>
    <name evidence="1" type="ORF">ABID37_000991</name>
</gene>
<name>A0ABV2MVI4_9HYPH</name>
<dbReference type="EMBL" id="JBEPML010000002">
    <property type="protein sequence ID" value="MET3790800.1"/>
    <property type="molecule type" value="Genomic_DNA"/>
</dbReference>
<reference evidence="1 2" key="1">
    <citation type="submission" date="2024-06" db="EMBL/GenBank/DDBJ databases">
        <title>Genomic Encyclopedia of Type Strains, Phase IV (KMG-IV): sequencing the most valuable type-strain genomes for metagenomic binning, comparative biology and taxonomic classification.</title>
        <authorList>
            <person name="Goeker M."/>
        </authorList>
    </citation>
    <scope>NUCLEOTIDE SEQUENCE [LARGE SCALE GENOMIC DNA]</scope>
    <source>
        <strain evidence="1 2">DSM 27865</strain>
    </source>
</reference>
<dbReference type="Proteomes" id="UP001549076">
    <property type="component" value="Unassembled WGS sequence"/>
</dbReference>
<evidence type="ECO:0000313" key="2">
    <source>
        <dbReference type="Proteomes" id="UP001549076"/>
    </source>
</evidence>
<keyword evidence="2" id="KW-1185">Reference proteome</keyword>
<organism evidence="1 2">
    <name type="scientific">Aquamicrobium terrae</name>
    <dbReference type="NCBI Taxonomy" id="1324945"/>
    <lineage>
        <taxon>Bacteria</taxon>
        <taxon>Pseudomonadati</taxon>
        <taxon>Pseudomonadota</taxon>
        <taxon>Alphaproteobacteria</taxon>
        <taxon>Hyphomicrobiales</taxon>
        <taxon>Phyllobacteriaceae</taxon>
        <taxon>Aquamicrobium</taxon>
    </lineage>
</organism>
<comment type="caution">
    <text evidence="1">The sequence shown here is derived from an EMBL/GenBank/DDBJ whole genome shotgun (WGS) entry which is preliminary data.</text>
</comment>
<accession>A0ABV2MVI4</accession>
<sequence>MELSFQMNQPALRASSLPKMDIRGRAVKGRFALQHHDCEFLID</sequence>